<comment type="caution">
    <text evidence="8">The sequence shown here is derived from an EMBL/GenBank/DDBJ whole genome shotgun (WGS) entry which is preliminary data.</text>
</comment>
<evidence type="ECO:0000256" key="4">
    <source>
        <dbReference type="ARBA" id="ARBA00022840"/>
    </source>
</evidence>
<dbReference type="InterPro" id="IPR027417">
    <property type="entry name" value="P-loop_NTPase"/>
</dbReference>
<dbReference type="GO" id="GO:0016887">
    <property type="term" value="F:ATP hydrolysis activity"/>
    <property type="evidence" value="ECO:0007669"/>
    <property type="project" value="InterPro"/>
</dbReference>
<dbReference type="Gene3D" id="3.40.50.300">
    <property type="entry name" value="P-loop containing nucleotide triphosphate hydrolases"/>
    <property type="match status" value="1"/>
</dbReference>
<gene>
    <name evidence="8" type="ORF">D2T33_19295</name>
</gene>
<dbReference type="InterPro" id="IPR017871">
    <property type="entry name" value="ABC_transporter-like_CS"/>
</dbReference>
<dbReference type="PANTHER" id="PTHR42734">
    <property type="entry name" value="METAL TRANSPORT SYSTEM ATP-BINDING PROTEIN TM_0124-RELATED"/>
    <property type="match status" value="1"/>
</dbReference>
<dbReference type="AlphaFoldDB" id="A0A443ILC0"/>
<keyword evidence="5" id="KW-0862">Zinc</keyword>
<keyword evidence="6" id="KW-0406">Ion transport</keyword>
<dbReference type="InterPro" id="IPR047748">
    <property type="entry name" value="AztA-like"/>
</dbReference>
<dbReference type="RefSeq" id="WP_128270850.1">
    <property type="nucleotide sequence ID" value="NZ_SAUW01000033.1"/>
</dbReference>
<reference evidence="8 9" key="2">
    <citation type="submission" date="2019-01" db="EMBL/GenBank/DDBJ databases">
        <authorList>
            <person name="Li Y."/>
        </authorList>
    </citation>
    <scope>NUCLEOTIDE SEQUENCE [LARGE SCALE GENOMIC DNA]</scope>
    <source>
        <strain evidence="8 9">2D-5</strain>
    </source>
</reference>
<feature type="domain" description="ABC transporter" evidence="7">
    <location>
        <begin position="2"/>
        <end position="227"/>
    </location>
</feature>
<dbReference type="PROSITE" id="PS50893">
    <property type="entry name" value="ABC_TRANSPORTER_2"/>
    <property type="match status" value="1"/>
</dbReference>
<dbReference type="NCBIfam" id="NF040873">
    <property type="entry name" value="AztA"/>
    <property type="match status" value="1"/>
</dbReference>
<dbReference type="Proteomes" id="UP000285710">
    <property type="component" value="Unassembled WGS sequence"/>
</dbReference>
<dbReference type="CDD" id="cd03235">
    <property type="entry name" value="ABC_Metallic_Cations"/>
    <property type="match status" value="1"/>
</dbReference>
<evidence type="ECO:0000313" key="9">
    <source>
        <dbReference type="Proteomes" id="UP000285710"/>
    </source>
</evidence>
<keyword evidence="9" id="KW-1185">Reference proteome</keyword>
<keyword evidence="2" id="KW-0813">Transport</keyword>
<dbReference type="EMBL" id="SAUW01000033">
    <property type="protein sequence ID" value="RWR05805.1"/>
    <property type="molecule type" value="Genomic_DNA"/>
</dbReference>
<evidence type="ECO:0000259" key="7">
    <source>
        <dbReference type="PROSITE" id="PS50893"/>
    </source>
</evidence>
<comment type="similarity">
    <text evidence="1">Belongs to the ABC transporter superfamily.</text>
</comment>
<evidence type="ECO:0000256" key="5">
    <source>
        <dbReference type="ARBA" id="ARBA00022906"/>
    </source>
</evidence>
<dbReference type="InterPro" id="IPR003439">
    <property type="entry name" value="ABC_transporter-like_ATP-bd"/>
</dbReference>
<dbReference type="PROSITE" id="PS00211">
    <property type="entry name" value="ABC_TRANSPORTER_1"/>
    <property type="match status" value="1"/>
</dbReference>
<reference evidence="8 9" key="1">
    <citation type="submission" date="2019-01" db="EMBL/GenBank/DDBJ databases">
        <title>Sinorhodobacter populi sp. nov. isolated from the symptomatic bark tissue of Populus euramericana canker.</title>
        <authorList>
            <person name="Xu G."/>
        </authorList>
    </citation>
    <scope>NUCLEOTIDE SEQUENCE [LARGE SCALE GENOMIC DNA]</scope>
    <source>
        <strain evidence="8 9">2D-5</strain>
    </source>
</reference>
<name>A0A443ILC0_9RHOB</name>
<evidence type="ECO:0000256" key="1">
    <source>
        <dbReference type="ARBA" id="ARBA00005417"/>
    </source>
</evidence>
<protein>
    <submittedName>
        <fullName evidence="8">ABC transporter ATP-binding protein</fullName>
    </submittedName>
</protein>
<dbReference type="InterPro" id="IPR003593">
    <property type="entry name" value="AAA+_ATPase"/>
</dbReference>
<dbReference type="PANTHER" id="PTHR42734:SF5">
    <property type="entry name" value="IRON TRANSPORT SYSTEM ATP-BINDING PROTEIN HI_0361-RELATED"/>
    <property type="match status" value="1"/>
</dbReference>
<evidence type="ECO:0000256" key="2">
    <source>
        <dbReference type="ARBA" id="ARBA00022448"/>
    </source>
</evidence>
<proteinExistence type="inferred from homology"/>
<keyword evidence="4 8" id="KW-0067">ATP-binding</keyword>
<organism evidence="8 9">
    <name type="scientific">Paenirhodobacter populi</name>
    <dbReference type="NCBI Taxonomy" id="2306993"/>
    <lineage>
        <taxon>Bacteria</taxon>
        <taxon>Pseudomonadati</taxon>
        <taxon>Pseudomonadota</taxon>
        <taxon>Alphaproteobacteria</taxon>
        <taxon>Rhodobacterales</taxon>
        <taxon>Rhodobacter group</taxon>
        <taxon>Paenirhodobacter</taxon>
    </lineage>
</organism>
<sequence>MISFKDLTLAYDRQPAVHHLTGQIARGALLALVGPNGAGKTTLMRAIAGDFPSAEGELKVDTKRIAWLPQQADVDRQFPIDVRAFVAMGLWARIGAFRDLGRKGRARVDEALAAVGLSGFGARPISALSGGQMQRVLFARLMLQDAELCLLDEPFAAVDARTTEDLMALLHQWRAEGRTVIAVLHDMDLVRRHFPEALLIAREKIAQGPTAEVLSEANLARARLALAPDDRAPLASRAAA</sequence>
<accession>A0A443ILC0</accession>
<keyword evidence="3" id="KW-0547">Nucleotide-binding</keyword>
<dbReference type="InterPro" id="IPR050153">
    <property type="entry name" value="Metal_Ion_Import_ABC"/>
</dbReference>
<dbReference type="SMART" id="SM00382">
    <property type="entry name" value="AAA"/>
    <property type="match status" value="1"/>
</dbReference>
<evidence type="ECO:0000256" key="3">
    <source>
        <dbReference type="ARBA" id="ARBA00022741"/>
    </source>
</evidence>
<evidence type="ECO:0000256" key="6">
    <source>
        <dbReference type="ARBA" id="ARBA00023065"/>
    </source>
</evidence>
<dbReference type="SUPFAM" id="SSF52540">
    <property type="entry name" value="P-loop containing nucleoside triphosphate hydrolases"/>
    <property type="match status" value="1"/>
</dbReference>
<dbReference type="GO" id="GO:0006829">
    <property type="term" value="P:zinc ion transport"/>
    <property type="evidence" value="ECO:0007669"/>
    <property type="project" value="UniProtKB-KW"/>
</dbReference>
<keyword evidence="5" id="KW-0864">Zinc transport</keyword>
<dbReference type="Pfam" id="PF00005">
    <property type="entry name" value="ABC_tran"/>
    <property type="match status" value="1"/>
</dbReference>
<dbReference type="GO" id="GO:0005524">
    <property type="term" value="F:ATP binding"/>
    <property type="evidence" value="ECO:0007669"/>
    <property type="project" value="UniProtKB-KW"/>
</dbReference>
<evidence type="ECO:0000313" key="8">
    <source>
        <dbReference type="EMBL" id="RWR05805.1"/>
    </source>
</evidence>